<dbReference type="Pfam" id="PF03372">
    <property type="entry name" value="Exo_endo_phos"/>
    <property type="match status" value="1"/>
</dbReference>
<keyword evidence="2" id="KW-1133">Transmembrane helix</keyword>
<feature type="compositionally biased region" description="Polar residues" evidence="1">
    <location>
        <begin position="201"/>
        <end position="213"/>
    </location>
</feature>
<proteinExistence type="predicted"/>
<evidence type="ECO:0000313" key="6">
    <source>
        <dbReference type="Proteomes" id="UP000285278"/>
    </source>
</evidence>
<keyword evidence="2" id="KW-0812">Transmembrane</keyword>
<dbReference type="EMBL" id="QXJK01000003">
    <property type="protein sequence ID" value="RIX35707.1"/>
    <property type="molecule type" value="Genomic_DNA"/>
</dbReference>
<evidence type="ECO:0000256" key="2">
    <source>
        <dbReference type="SAM" id="Phobius"/>
    </source>
</evidence>
<feature type="compositionally biased region" description="Gly residues" evidence="1">
    <location>
        <begin position="216"/>
        <end position="225"/>
    </location>
</feature>
<dbReference type="PANTHER" id="PTHR42834:SF1">
    <property type="entry name" value="ENDONUCLEASE_EXONUCLEASE_PHOSPHATASE FAMILY PROTEIN (AFU_ORTHOLOGUE AFUA_3G09210)"/>
    <property type="match status" value="1"/>
</dbReference>
<dbReference type="CDD" id="cd10283">
    <property type="entry name" value="MnuA_DNase1-like"/>
    <property type="match status" value="1"/>
</dbReference>
<evidence type="ECO:0000256" key="1">
    <source>
        <dbReference type="SAM" id="MobiDB-lite"/>
    </source>
</evidence>
<feature type="region of interest" description="Disordered" evidence="1">
    <location>
        <begin position="826"/>
        <end position="897"/>
    </location>
</feature>
<dbReference type="PANTHER" id="PTHR42834">
    <property type="entry name" value="ENDONUCLEASE/EXONUCLEASE/PHOSPHATASE FAMILY PROTEIN (AFU_ORTHOLOGUE AFUA_3G09210)"/>
    <property type="match status" value="1"/>
</dbReference>
<organism evidence="5 6">
    <name type="scientific">Corynebacterium falsenii</name>
    <dbReference type="NCBI Taxonomy" id="108486"/>
    <lineage>
        <taxon>Bacteria</taxon>
        <taxon>Bacillati</taxon>
        <taxon>Actinomycetota</taxon>
        <taxon>Actinomycetes</taxon>
        <taxon>Mycobacteriales</taxon>
        <taxon>Corynebacteriaceae</taxon>
        <taxon>Corynebacterium</taxon>
    </lineage>
</organism>
<keyword evidence="3" id="KW-0732">Signal</keyword>
<dbReference type="InterPro" id="IPR047971">
    <property type="entry name" value="ExeM-like"/>
</dbReference>
<dbReference type="InterPro" id="IPR036415">
    <property type="entry name" value="Lamin_tail_dom_sf"/>
</dbReference>
<dbReference type="Proteomes" id="UP000285278">
    <property type="component" value="Unassembled WGS sequence"/>
</dbReference>
<dbReference type="AlphaFoldDB" id="A0A418Q889"/>
<sequence length="953" mass="98776">MPLHSRAQLSRAATTVLSISAVTLCATVVPTAYATPAADNVVISEVYGGGGNKGAELTNDFVELYNPTSAPISLDGWAVQYLSSKATQANHTIPLTGSIPAGGHYLIQGAKGSGGSTSFNSDLQADSLAMSGSSGSIVLTNNTDTWAEGSAAVDIVGYGSTKVAEGASAPGTSNADSVSRNAAGTDSDDNAADFTKGLPSPQYTGGDATTQPSNPGGDGGDGGTDPGNPTDPTPGDKTPIDAIQGTGDASPLLDKTVTTTGWVTANYPEGGLNGFVIQMGGTGTAARAAGQASQAIFIYSRDQHPSALDKCVVVTGKVGEFKTSTQLAASTIKESDNPAVDCGEKPRPITDAIPTDPAQREANEHMLFQPSGDYTVTNNYELSSYGSVDLVAGDKPLYQATQMVAPGPDAVAYEENNKRQVITLDDGSTRNYFTSDQAKDVPLPYLSSAEGIKSLRTGDVVHFQQPAVLSFNFDKWGLQPTGEITGATGRGALPIEWADSRPAEVNGPENVGGDLSLASFNVLNYFTDLGKDEPGCKAYRDRDGNPVTTDYCTVRGAYTEQAFHDQQAKIVRAINTLNVSVLGLEEIENSAKFGHDRDASLRNLVDALNAAGGNWKYVPSPASLPGSEDVIRTAFIYNPDKLSPVGESRILDHEAFTDIARQPLAQEFQVAGAGRMVAVVNHFKSKGSVARGDADTGDGQGNNARLRKEMSVQLTQWLKEQKDWAELPQFVMGDLNSYAREDALRVLEDAGFSNVEDRFDAGSSYQYAGRVGSLDHVLGNAAAMKLVTGADVWDINSDEATSFEYSRRNYNVVDFYAPDVFRSSDHDPIKVGLTAPTAQGSDGGDGHGDGGSGGNGNGGDTGQPGQPGTGGSSGSGGSGGTGGGSNGGSTGGVTGSVQSAWDSITSLPRPARAAVIGGIIGAFLGGAALGGLLGGLFGFGANRGFFSFLDRWF</sequence>
<dbReference type="InterPro" id="IPR001322">
    <property type="entry name" value="Lamin_tail_dom"/>
</dbReference>
<evidence type="ECO:0000313" key="5">
    <source>
        <dbReference type="EMBL" id="RIX35707.1"/>
    </source>
</evidence>
<dbReference type="Pfam" id="PF00932">
    <property type="entry name" value="LTD"/>
    <property type="match status" value="1"/>
</dbReference>
<name>A0A418Q889_9CORY</name>
<dbReference type="SUPFAM" id="SSF56219">
    <property type="entry name" value="DNase I-like"/>
    <property type="match status" value="1"/>
</dbReference>
<evidence type="ECO:0000256" key="3">
    <source>
        <dbReference type="SAM" id="SignalP"/>
    </source>
</evidence>
<dbReference type="OrthoDB" id="1016457at2"/>
<keyword evidence="6" id="KW-1185">Reference proteome</keyword>
<feature type="compositionally biased region" description="Gly residues" evidence="1">
    <location>
        <begin position="849"/>
        <end position="894"/>
    </location>
</feature>
<dbReference type="SUPFAM" id="SSF74853">
    <property type="entry name" value="Lamin A/C globular tail domain"/>
    <property type="match status" value="1"/>
</dbReference>
<keyword evidence="2" id="KW-0472">Membrane</keyword>
<dbReference type="InterPro" id="IPR005135">
    <property type="entry name" value="Endo/exonuclease/phosphatase"/>
</dbReference>
<feature type="domain" description="LTD" evidence="4">
    <location>
        <begin position="26"/>
        <end position="160"/>
    </location>
</feature>
<dbReference type="CDD" id="cd04486">
    <property type="entry name" value="YhcR_OBF_like"/>
    <property type="match status" value="1"/>
</dbReference>
<feature type="chain" id="PRO_5019267418" evidence="3">
    <location>
        <begin position="35"/>
        <end position="953"/>
    </location>
</feature>
<feature type="transmembrane region" description="Helical" evidence="2">
    <location>
        <begin position="913"/>
        <end position="939"/>
    </location>
</feature>
<dbReference type="NCBIfam" id="NF033681">
    <property type="entry name" value="ExeM_NucH_DNase"/>
    <property type="match status" value="1"/>
</dbReference>
<dbReference type="STRING" id="1451189.CFAL_05830"/>
<dbReference type="RefSeq" id="WP_119664493.1">
    <property type="nucleotide sequence ID" value="NZ_QXJK01000003.1"/>
</dbReference>
<comment type="caution">
    <text evidence="5">The sequence shown here is derived from an EMBL/GenBank/DDBJ whole genome shotgun (WGS) entry which is preliminary data.</text>
</comment>
<dbReference type="PROSITE" id="PS51841">
    <property type="entry name" value="LTD"/>
    <property type="match status" value="1"/>
</dbReference>
<evidence type="ECO:0000259" key="4">
    <source>
        <dbReference type="PROSITE" id="PS51841"/>
    </source>
</evidence>
<accession>A0A418Q889</accession>
<reference evidence="5 6" key="1">
    <citation type="submission" date="2018-09" db="EMBL/GenBank/DDBJ databases">
        <title>Optimization and identification of Corynebacterium falsenii FN1-14 from fish paste.</title>
        <authorList>
            <person name="Daroonpunt R."/>
            <person name="Tanasupawat S."/>
        </authorList>
    </citation>
    <scope>NUCLEOTIDE SEQUENCE [LARGE SCALE GENOMIC DNA]</scope>
    <source>
        <strain evidence="5 6">FN1-14</strain>
    </source>
</reference>
<protein>
    <submittedName>
        <fullName evidence="5">Nuclease</fullName>
    </submittedName>
</protein>
<dbReference type="InterPro" id="IPR036691">
    <property type="entry name" value="Endo/exonu/phosph_ase_sf"/>
</dbReference>
<feature type="compositionally biased region" description="Low complexity" evidence="1">
    <location>
        <begin position="226"/>
        <end position="236"/>
    </location>
</feature>
<gene>
    <name evidence="5" type="ORF">D3M95_04180</name>
</gene>
<feature type="signal peptide" evidence="3">
    <location>
        <begin position="1"/>
        <end position="34"/>
    </location>
</feature>
<feature type="compositionally biased region" description="Polar residues" evidence="1">
    <location>
        <begin position="170"/>
        <end position="184"/>
    </location>
</feature>
<feature type="region of interest" description="Disordered" evidence="1">
    <location>
        <begin position="165"/>
        <end position="254"/>
    </location>
</feature>
<dbReference type="GO" id="GO:0003824">
    <property type="term" value="F:catalytic activity"/>
    <property type="evidence" value="ECO:0007669"/>
    <property type="project" value="InterPro"/>
</dbReference>
<dbReference type="Gene3D" id="2.60.40.1260">
    <property type="entry name" value="Lamin Tail domain"/>
    <property type="match status" value="1"/>
</dbReference>
<dbReference type="Gene3D" id="3.60.10.10">
    <property type="entry name" value="Endonuclease/exonuclease/phosphatase"/>
    <property type="match status" value="1"/>
</dbReference>